<dbReference type="InterPro" id="IPR002725">
    <property type="entry name" value="YgjP-like_metallopeptidase"/>
</dbReference>
<evidence type="ECO:0000259" key="1">
    <source>
        <dbReference type="Pfam" id="PF01863"/>
    </source>
</evidence>
<dbReference type="GO" id="GO:0016787">
    <property type="term" value="F:hydrolase activity"/>
    <property type="evidence" value="ECO:0007669"/>
    <property type="project" value="UniProtKB-KW"/>
</dbReference>
<dbReference type="CDD" id="cd07344">
    <property type="entry name" value="M48_yhfN_like"/>
    <property type="match status" value="1"/>
</dbReference>
<dbReference type="Gene3D" id="3.30.2010.10">
    <property type="entry name" value="Metalloproteases ('zincins'), catalytic domain"/>
    <property type="match status" value="1"/>
</dbReference>
<gene>
    <name evidence="2" type="ORF">ACFFF6_17470</name>
</gene>
<protein>
    <submittedName>
        <fullName evidence="2">M48 family metallopeptidase</fullName>
        <ecNumber evidence="2">3.4.24.-</ecNumber>
    </submittedName>
</protein>
<sequence>MPRTTAQTCLSERTGPRGERVLVRRSARRRRSVSITRRDGDLVVAIPASFSRREEREWVDRMLERLGRSEAARTSRGSTDQDLQHLAQELSVAHFEGRAHPAAVTWSTRQNRRWGSCTPSERTIRLSHRLQGMPSYVVEAVLVHELAHLFVPGHGPDFQALTRRYPRMERAMGFLDGVSHAQSWDLGLEDDVPEAAQA</sequence>
<organism evidence="2 3">
    <name type="scientific">Brachybacterium hainanense</name>
    <dbReference type="NCBI Taxonomy" id="1541174"/>
    <lineage>
        <taxon>Bacteria</taxon>
        <taxon>Bacillati</taxon>
        <taxon>Actinomycetota</taxon>
        <taxon>Actinomycetes</taxon>
        <taxon>Micrococcales</taxon>
        <taxon>Dermabacteraceae</taxon>
        <taxon>Brachybacterium</taxon>
    </lineage>
</organism>
<dbReference type="PANTHER" id="PTHR30399">
    <property type="entry name" value="UNCHARACTERIZED PROTEIN YGJP"/>
    <property type="match status" value="1"/>
</dbReference>
<dbReference type="EC" id="3.4.24.-" evidence="2"/>
<reference evidence="2 3" key="1">
    <citation type="submission" date="2024-09" db="EMBL/GenBank/DDBJ databases">
        <authorList>
            <person name="Sun Q."/>
            <person name="Mori K."/>
        </authorList>
    </citation>
    <scope>NUCLEOTIDE SEQUENCE [LARGE SCALE GENOMIC DNA]</scope>
    <source>
        <strain evidence="2 3">CICC 10874</strain>
    </source>
</reference>
<accession>A0ABV6RFG9</accession>
<keyword evidence="2" id="KW-0378">Hydrolase</keyword>
<dbReference type="InterPro" id="IPR053136">
    <property type="entry name" value="UTP_pyrophosphatase-like"/>
</dbReference>
<comment type="caution">
    <text evidence="2">The sequence shown here is derived from an EMBL/GenBank/DDBJ whole genome shotgun (WGS) entry which is preliminary data.</text>
</comment>
<evidence type="ECO:0000313" key="3">
    <source>
        <dbReference type="Proteomes" id="UP001589793"/>
    </source>
</evidence>
<dbReference type="EMBL" id="JBHLSV010000029">
    <property type="protein sequence ID" value="MFC0675742.1"/>
    <property type="molecule type" value="Genomic_DNA"/>
</dbReference>
<name>A0ABV6RFG9_9MICO</name>
<dbReference type="Proteomes" id="UP001589793">
    <property type="component" value="Unassembled WGS sequence"/>
</dbReference>
<evidence type="ECO:0000313" key="2">
    <source>
        <dbReference type="EMBL" id="MFC0675742.1"/>
    </source>
</evidence>
<keyword evidence="3" id="KW-1185">Reference proteome</keyword>
<feature type="domain" description="YgjP-like metallopeptidase" evidence="1">
    <location>
        <begin position="109"/>
        <end position="166"/>
    </location>
</feature>
<dbReference type="RefSeq" id="WP_376982776.1">
    <property type="nucleotide sequence ID" value="NZ_JBHLSV010000029.1"/>
</dbReference>
<dbReference type="Pfam" id="PF01863">
    <property type="entry name" value="YgjP-like"/>
    <property type="match status" value="1"/>
</dbReference>
<proteinExistence type="predicted"/>
<dbReference type="PANTHER" id="PTHR30399:SF1">
    <property type="entry name" value="UTP PYROPHOSPHATASE"/>
    <property type="match status" value="1"/>
</dbReference>